<keyword evidence="6" id="KW-1133">Transmembrane helix</keyword>
<evidence type="ECO:0000256" key="7">
    <source>
        <dbReference type="ARBA" id="ARBA00023136"/>
    </source>
</evidence>
<evidence type="ECO:0000256" key="6">
    <source>
        <dbReference type="ARBA" id="ARBA00022989"/>
    </source>
</evidence>
<organism evidence="10">
    <name type="scientific">Zea mays</name>
    <name type="common">Maize</name>
    <dbReference type="NCBI Taxonomy" id="4577"/>
    <lineage>
        <taxon>Eukaryota</taxon>
        <taxon>Viridiplantae</taxon>
        <taxon>Streptophyta</taxon>
        <taxon>Embryophyta</taxon>
        <taxon>Tracheophyta</taxon>
        <taxon>Spermatophyta</taxon>
        <taxon>Magnoliopsida</taxon>
        <taxon>Liliopsida</taxon>
        <taxon>Poales</taxon>
        <taxon>Poaceae</taxon>
        <taxon>PACMAD clade</taxon>
        <taxon>Panicoideae</taxon>
        <taxon>Andropogonodae</taxon>
        <taxon>Andropogoneae</taxon>
        <taxon>Tripsacinae</taxon>
        <taxon>Zea</taxon>
    </lineage>
</organism>
<dbReference type="AlphaFoldDB" id="A0A1D6FNN8"/>
<keyword evidence="3 9" id="KW-0813">Transport</keyword>
<comment type="similarity">
    <text evidence="2 9">Belongs to the mitochondrial carrier (TC 2.A.29) family.</text>
</comment>
<gene>
    <name evidence="10" type="ORF">ZEAMMB73_Zm00001d010023</name>
</gene>
<evidence type="ECO:0000256" key="2">
    <source>
        <dbReference type="ARBA" id="ARBA00006375"/>
    </source>
</evidence>
<dbReference type="PANTHER" id="PTHR45683">
    <property type="entry name" value="MITOCHONDRIAL NICOTINAMIDE ADENINE DINUCLEOTIDE TRANSPORTER 1-RELATED-RELATED"/>
    <property type="match status" value="1"/>
</dbReference>
<evidence type="ECO:0000256" key="8">
    <source>
        <dbReference type="PROSITE-ProRule" id="PRU00282"/>
    </source>
</evidence>
<dbReference type="Pfam" id="PF00153">
    <property type="entry name" value="Mito_carr"/>
    <property type="match status" value="1"/>
</dbReference>
<dbReference type="InterPro" id="IPR044712">
    <property type="entry name" value="SLC25A32-like"/>
</dbReference>
<keyword evidence="4 8" id="KW-0812">Transmembrane</keyword>
<sequence length="181" mass="20099">MKKASEDYTGSITWNAVFKLYFLMIICSDMLAAFFFQSGLVPALAGISHVAIQFPAYEKIKAYLAERDNTTVEALSFGDVAVASSLAKVAASTLTYPHEVVRSRLQDQRAHSDARYKGVVDCIRKVYHKEGVAGFYSGCATNLLRTTPAAVITFTSFEMIHRFLLDLFPAESEPHIQPLKH</sequence>
<dbReference type="PROSITE" id="PS50920">
    <property type="entry name" value="SOLCAR"/>
    <property type="match status" value="1"/>
</dbReference>
<feature type="repeat" description="Solcar" evidence="8">
    <location>
        <begin position="75"/>
        <end position="163"/>
    </location>
</feature>
<keyword evidence="7 8" id="KW-0472">Membrane</keyword>
<evidence type="ECO:0000256" key="3">
    <source>
        <dbReference type="ARBA" id="ARBA00022448"/>
    </source>
</evidence>
<name>A0A1D6FNN8_MAIZE</name>
<dbReference type="Gene3D" id="1.50.40.10">
    <property type="entry name" value="Mitochondrial carrier domain"/>
    <property type="match status" value="1"/>
</dbReference>
<accession>A0A1D6FNN8</accession>
<evidence type="ECO:0000256" key="5">
    <source>
        <dbReference type="ARBA" id="ARBA00022737"/>
    </source>
</evidence>
<evidence type="ECO:0000313" key="10">
    <source>
        <dbReference type="EMBL" id="AQK93265.1"/>
    </source>
</evidence>
<dbReference type="SUPFAM" id="SSF103506">
    <property type="entry name" value="Mitochondrial carrier"/>
    <property type="match status" value="1"/>
</dbReference>
<dbReference type="GO" id="GO:0006862">
    <property type="term" value="P:nucleotide transport"/>
    <property type="evidence" value="ECO:0007669"/>
    <property type="project" value="InterPro"/>
</dbReference>
<evidence type="ECO:0000256" key="4">
    <source>
        <dbReference type="ARBA" id="ARBA00022692"/>
    </source>
</evidence>
<protein>
    <submittedName>
        <fullName evidence="10">Nicotinamide adenine dinucleotide transporter 1 chloroplastic</fullName>
    </submittedName>
</protein>
<keyword evidence="5" id="KW-0677">Repeat</keyword>
<dbReference type="EMBL" id="CM000784">
    <property type="protein sequence ID" value="AQK93265.1"/>
    <property type="molecule type" value="Genomic_DNA"/>
</dbReference>
<evidence type="ECO:0000256" key="9">
    <source>
        <dbReference type="RuleBase" id="RU000488"/>
    </source>
</evidence>
<comment type="subcellular location">
    <subcellularLocation>
        <location evidence="1">Membrane</location>
        <topology evidence="1">Multi-pass membrane protein</topology>
    </subcellularLocation>
</comment>
<dbReference type="GO" id="GO:0016020">
    <property type="term" value="C:membrane"/>
    <property type="evidence" value="ECO:0007669"/>
    <property type="project" value="UniProtKB-SubCell"/>
</dbReference>
<reference evidence="10" key="1">
    <citation type="submission" date="2015-12" db="EMBL/GenBank/DDBJ databases">
        <title>Update maize B73 reference genome by single molecule sequencing technologies.</title>
        <authorList>
            <consortium name="Maize Genome Sequencing Project"/>
            <person name="Ware D."/>
        </authorList>
    </citation>
    <scope>NUCLEOTIDE SEQUENCE</scope>
    <source>
        <tissue evidence="10">Seedling</tissue>
    </source>
</reference>
<dbReference type="InterPro" id="IPR023395">
    <property type="entry name" value="MCP_dom_sf"/>
</dbReference>
<dbReference type="InterPro" id="IPR018108">
    <property type="entry name" value="MCP_transmembrane"/>
</dbReference>
<proteinExistence type="inferred from homology"/>
<dbReference type="GO" id="GO:0055085">
    <property type="term" value="P:transmembrane transport"/>
    <property type="evidence" value="ECO:0007669"/>
    <property type="project" value="InterPro"/>
</dbReference>
<evidence type="ECO:0000256" key="1">
    <source>
        <dbReference type="ARBA" id="ARBA00004141"/>
    </source>
</evidence>